<feature type="domain" description="RES" evidence="1">
    <location>
        <begin position="31"/>
        <end position="190"/>
    </location>
</feature>
<dbReference type="Pfam" id="PF08808">
    <property type="entry name" value="RES"/>
    <property type="match status" value="1"/>
</dbReference>
<dbReference type="AlphaFoldDB" id="A0AAP5MAT4"/>
<name>A0AAP5MAT4_9CYAN</name>
<organism evidence="2 3">
    <name type="scientific">Aetokthonos hydrillicola Thurmond2011</name>
    <dbReference type="NCBI Taxonomy" id="2712845"/>
    <lineage>
        <taxon>Bacteria</taxon>
        <taxon>Bacillati</taxon>
        <taxon>Cyanobacteriota</taxon>
        <taxon>Cyanophyceae</taxon>
        <taxon>Nostocales</taxon>
        <taxon>Hapalosiphonaceae</taxon>
        <taxon>Aetokthonos</taxon>
    </lineage>
</organism>
<accession>A0AAP5MAT4</accession>
<comment type="caution">
    <text evidence="2">The sequence shown here is derived from an EMBL/GenBank/DDBJ whole genome shotgun (WGS) entry which is preliminary data.</text>
</comment>
<dbReference type="RefSeq" id="WP_208341475.1">
    <property type="nucleotide sequence ID" value="NZ_CAWQFN010000903.1"/>
</dbReference>
<gene>
    <name evidence="2" type="ORF">G7B40_021820</name>
</gene>
<sequence>MNKLVRIILPSHSTPNHANPQFYTINQSTKLYKIFRLKYCPTAVSFRFWGPHSRFDHHRGNPPGVDYEPLNCEPCEDSERGISYVAPKFSSCLVEVFGDTPEAAQITHEYQFAILTPKTDLKLLDIRDSGAMLAGANEASLAKSEKRPVTQVWSRYFYEQQETYTEVQGIIYRNAHNNEEAISFYERAQHLLTCLPEDTFPLGSPHLRSYILRAAKDNNIRVIFPEWSELTNLHDFQKMTRTYAKANK</sequence>
<dbReference type="EMBL" id="JAALHA020000011">
    <property type="protein sequence ID" value="MDR9897182.1"/>
    <property type="molecule type" value="Genomic_DNA"/>
</dbReference>
<evidence type="ECO:0000313" key="3">
    <source>
        <dbReference type="Proteomes" id="UP000667802"/>
    </source>
</evidence>
<evidence type="ECO:0000259" key="1">
    <source>
        <dbReference type="Pfam" id="PF08808"/>
    </source>
</evidence>
<keyword evidence="3" id="KW-1185">Reference proteome</keyword>
<proteinExistence type="predicted"/>
<protein>
    <submittedName>
        <fullName evidence="2">RES domain-containing protein</fullName>
    </submittedName>
</protein>
<evidence type="ECO:0000313" key="2">
    <source>
        <dbReference type="EMBL" id="MDR9897182.1"/>
    </source>
</evidence>
<dbReference type="Proteomes" id="UP000667802">
    <property type="component" value="Unassembled WGS sequence"/>
</dbReference>
<reference evidence="3" key="1">
    <citation type="journal article" date="2021" name="Science">
        <title>Hunting the eagle killer: A cyanobacterial neurotoxin causes vacuolar myelinopathy.</title>
        <authorList>
            <person name="Breinlinger S."/>
            <person name="Phillips T.J."/>
            <person name="Haram B.N."/>
            <person name="Mares J."/>
            <person name="Martinez Yerena J.A."/>
            <person name="Hrouzek P."/>
            <person name="Sobotka R."/>
            <person name="Henderson W.M."/>
            <person name="Schmieder P."/>
            <person name="Williams S.M."/>
            <person name="Lauderdale J.D."/>
            <person name="Wilde H.D."/>
            <person name="Gerrin W."/>
            <person name="Kust A."/>
            <person name="Washington J.W."/>
            <person name="Wagner C."/>
            <person name="Geier B."/>
            <person name="Liebeke M."/>
            <person name="Enke H."/>
            <person name="Niedermeyer T.H.J."/>
            <person name="Wilde S.B."/>
        </authorList>
    </citation>
    <scope>NUCLEOTIDE SEQUENCE [LARGE SCALE GENOMIC DNA]</scope>
    <source>
        <strain evidence="3">Thurmond2011</strain>
    </source>
</reference>
<dbReference type="InterPro" id="IPR014914">
    <property type="entry name" value="RES_dom"/>
</dbReference>